<keyword evidence="2" id="KW-1185">Reference proteome</keyword>
<reference evidence="1" key="1">
    <citation type="journal article" date="2020" name="Stud. Mycol.">
        <title>101 Dothideomycetes genomes: a test case for predicting lifestyles and emergence of pathogens.</title>
        <authorList>
            <person name="Haridas S."/>
            <person name="Albert R."/>
            <person name="Binder M."/>
            <person name="Bloem J."/>
            <person name="Labutti K."/>
            <person name="Salamov A."/>
            <person name="Andreopoulos B."/>
            <person name="Baker S."/>
            <person name="Barry K."/>
            <person name="Bills G."/>
            <person name="Bluhm B."/>
            <person name="Cannon C."/>
            <person name="Castanera R."/>
            <person name="Culley D."/>
            <person name="Daum C."/>
            <person name="Ezra D."/>
            <person name="Gonzalez J."/>
            <person name="Henrissat B."/>
            <person name="Kuo A."/>
            <person name="Liang C."/>
            <person name="Lipzen A."/>
            <person name="Lutzoni F."/>
            <person name="Magnuson J."/>
            <person name="Mondo S."/>
            <person name="Nolan M."/>
            <person name="Ohm R."/>
            <person name="Pangilinan J."/>
            <person name="Park H.-J."/>
            <person name="Ramirez L."/>
            <person name="Alfaro M."/>
            <person name="Sun H."/>
            <person name="Tritt A."/>
            <person name="Yoshinaga Y."/>
            <person name="Zwiers L.-H."/>
            <person name="Turgeon B."/>
            <person name="Goodwin S."/>
            <person name="Spatafora J."/>
            <person name="Crous P."/>
            <person name="Grigoriev I."/>
        </authorList>
    </citation>
    <scope>NUCLEOTIDE SEQUENCE</scope>
    <source>
        <strain evidence="1">CBS 110217</strain>
    </source>
</reference>
<dbReference type="Gene3D" id="1.10.510.10">
    <property type="entry name" value="Transferase(Phosphotransferase) domain 1"/>
    <property type="match status" value="1"/>
</dbReference>
<accession>A0A9P4GVK3</accession>
<evidence type="ECO:0000313" key="2">
    <source>
        <dbReference type="Proteomes" id="UP000799777"/>
    </source>
</evidence>
<dbReference type="InterPro" id="IPR011009">
    <property type="entry name" value="Kinase-like_dom_sf"/>
</dbReference>
<dbReference type="OrthoDB" id="4062651at2759"/>
<gene>
    <name evidence="1" type="ORF">EK21DRAFT_95644</name>
</gene>
<evidence type="ECO:0008006" key="3">
    <source>
        <dbReference type="Google" id="ProtNLM"/>
    </source>
</evidence>
<proteinExistence type="predicted"/>
<organism evidence="1 2">
    <name type="scientific">Setomelanomma holmii</name>
    <dbReference type="NCBI Taxonomy" id="210430"/>
    <lineage>
        <taxon>Eukaryota</taxon>
        <taxon>Fungi</taxon>
        <taxon>Dikarya</taxon>
        <taxon>Ascomycota</taxon>
        <taxon>Pezizomycotina</taxon>
        <taxon>Dothideomycetes</taxon>
        <taxon>Pleosporomycetidae</taxon>
        <taxon>Pleosporales</taxon>
        <taxon>Pleosporineae</taxon>
        <taxon>Phaeosphaeriaceae</taxon>
        <taxon>Setomelanomma</taxon>
    </lineage>
</organism>
<sequence>MLTKRVIFAVGDEEVGEDESNLAHILERHLSYFALDLDSVHGLLQYLDDNPCAEIFKLICPRLTLIAKGFNKDSPRAPIRLWQYLDPEFKDLISQMCDLDPRRRITAEKALEHPWFATSTQPVLLMSLSSRAMTESRRQLKPPANANALLTD</sequence>
<name>A0A9P4GVK3_9PLEO</name>
<evidence type="ECO:0000313" key="1">
    <source>
        <dbReference type="EMBL" id="KAF2022524.1"/>
    </source>
</evidence>
<dbReference type="Proteomes" id="UP000799777">
    <property type="component" value="Unassembled WGS sequence"/>
</dbReference>
<comment type="caution">
    <text evidence="1">The sequence shown here is derived from an EMBL/GenBank/DDBJ whole genome shotgun (WGS) entry which is preliminary data.</text>
</comment>
<dbReference type="SUPFAM" id="SSF56112">
    <property type="entry name" value="Protein kinase-like (PK-like)"/>
    <property type="match status" value="1"/>
</dbReference>
<dbReference type="AlphaFoldDB" id="A0A9P4GVK3"/>
<dbReference type="EMBL" id="ML978567">
    <property type="protein sequence ID" value="KAF2022524.1"/>
    <property type="molecule type" value="Genomic_DNA"/>
</dbReference>
<protein>
    <recommendedName>
        <fullName evidence="3">Protein kinase domain-containing protein</fullName>
    </recommendedName>
</protein>